<dbReference type="PROSITE" id="PS51012">
    <property type="entry name" value="ABC_TM2"/>
    <property type="match status" value="1"/>
</dbReference>
<keyword evidence="8" id="KW-1185">Reference proteome</keyword>
<dbReference type="PANTHER" id="PTHR43229">
    <property type="entry name" value="NODULATION PROTEIN J"/>
    <property type="match status" value="1"/>
</dbReference>
<evidence type="ECO:0000256" key="1">
    <source>
        <dbReference type="ARBA" id="ARBA00004141"/>
    </source>
</evidence>
<dbReference type="PIRSF" id="PIRSF006648">
    <property type="entry name" value="DrrB"/>
    <property type="match status" value="1"/>
</dbReference>
<dbReference type="InterPro" id="IPR013525">
    <property type="entry name" value="ABC2_TM"/>
</dbReference>
<evidence type="ECO:0000313" key="7">
    <source>
        <dbReference type="EMBL" id="QJR31060.1"/>
    </source>
</evidence>
<organism evidence="7 8">
    <name type="scientific">Limnobacter profundi</name>
    <dbReference type="NCBI Taxonomy" id="2732163"/>
    <lineage>
        <taxon>Bacteria</taxon>
        <taxon>Pseudomonadati</taxon>
        <taxon>Pseudomonadota</taxon>
        <taxon>Betaproteobacteria</taxon>
        <taxon>Burkholderiales</taxon>
        <taxon>Burkholderiaceae</taxon>
        <taxon>Limnobacter</taxon>
    </lineage>
</organism>
<accession>A0ABX6N9I7</accession>
<proteinExistence type="inferred from homology"/>
<evidence type="ECO:0000259" key="6">
    <source>
        <dbReference type="PROSITE" id="PS51012"/>
    </source>
</evidence>
<feature type="transmembrane region" description="Helical" evidence="5">
    <location>
        <begin position="58"/>
        <end position="76"/>
    </location>
</feature>
<comment type="subcellular location">
    <subcellularLocation>
        <location evidence="5">Cell inner membrane</location>
        <topology evidence="5">Multi-pass membrane protein</topology>
    </subcellularLocation>
    <subcellularLocation>
        <location evidence="1">Membrane</location>
        <topology evidence="1">Multi-pass membrane protein</topology>
    </subcellularLocation>
</comment>
<feature type="transmembrane region" description="Helical" evidence="5">
    <location>
        <begin position="153"/>
        <end position="175"/>
    </location>
</feature>
<dbReference type="Pfam" id="PF01061">
    <property type="entry name" value="ABC2_membrane"/>
    <property type="match status" value="1"/>
</dbReference>
<keyword evidence="4 5" id="KW-0472">Membrane</keyword>
<feature type="transmembrane region" description="Helical" evidence="5">
    <location>
        <begin position="238"/>
        <end position="258"/>
    </location>
</feature>
<dbReference type="InterPro" id="IPR000412">
    <property type="entry name" value="ABC_2_transport"/>
</dbReference>
<keyword evidence="2 5" id="KW-0812">Transmembrane</keyword>
<evidence type="ECO:0000256" key="3">
    <source>
        <dbReference type="ARBA" id="ARBA00022989"/>
    </source>
</evidence>
<dbReference type="InterPro" id="IPR047817">
    <property type="entry name" value="ABC2_TM_bact-type"/>
</dbReference>
<feature type="transmembrane region" description="Helical" evidence="5">
    <location>
        <begin position="97"/>
        <end position="122"/>
    </location>
</feature>
<reference evidence="7 8" key="1">
    <citation type="submission" date="2020-05" db="EMBL/GenBank/DDBJ databases">
        <title>Compete genome of Limnobacter sp. SAORIC-580.</title>
        <authorList>
            <person name="Song J."/>
            <person name="Cho J.-C."/>
        </authorList>
    </citation>
    <scope>NUCLEOTIDE SEQUENCE [LARGE SCALE GENOMIC DNA]</scope>
    <source>
        <strain evidence="7 8">SAORIC-580</strain>
    </source>
</reference>
<gene>
    <name evidence="7" type="ORF">HKT17_04275</name>
</gene>
<sequence>MLMHFYWAVIRRESQKLLKQRDRLAAAMVRPVLWLWIIGGGMQALAGGDYTARLLPGIVGMTLLFGGMVGGLSIALDKDAGTMRLLVTAPVKTHHILIAKTLGAAIGALVQMGLLIALLLALEGLYTLLFPLGFDLQEILPWVGRTLWPQLHVLLPGAALAALACAALGVLCGTFAKSIDGFAVMMNFVIFPVFFFSGALYPIDPMPALARWVALVNPFSYCVDLLRHAFSSHAEFGLMFATLVLVGATVAMLIVATWKFSQSGAAVPLNQ</sequence>
<keyword evidence="5" id="KW-0813">Transport</keyword>
<dbReference type="PANTHER" id="PTHR43229:SF2">
    <property type="entry name" value="NODULATION PROTEIN J"/>
    <property type="match status" value="1"/>
</dbReference>
<keyword evidence="3 5" id="KW-1133">Transmembrane helix</keyword>
<dbReference type="Proteomes" id="UP000501130">
    <property type="component" value="Chromosome"/>
</dbReference>
<evidence type="ECO:0000313" key="8">
    <source>
        <dbReference type="Proteomes" id="UP000501130"/>
    </source>
</evidence>
<protein>
    <recommendedName>
        <fullName evidence="5">Transport permease protein</fullName>
    </recommendedName>
</protein>
<feature type="transmembrane region" description="Helical" evidence="5">
    <location>
        <begin position="182"/>
        <end position="203"/>
    </location>
</feature>
<dbReference type="InterPro" id="IPR051784">
    <property type="entry name" value="Nod_factor_ABC_transporter"/>
</dbReference>
<comment type="similarity">
    <text evidence="5">Belongs to the ABC-2 integral membrane protein family.</text>
</comment>
<evidence type="ECO:0000256" key="5">
    <source>
        <dbReference type="RuleBase" id="RU361157"/>
    </source>
</evidence>
<feature type="domain" description="ABC transmembrane type-2" evidence="6">
    <location>
        <begin position="18"/>
        <end position="263"/>
    </location>
</feature>
<dbReference type="EMBL" id="CP053084">
    <property type="protein sequence ID" value="QJR31060.1"/>
    <property type="molecule type" value="Genomic_DNA"/>
</dbReference>
<keyword evidence="5" id="KW-1003">Cell membrane</keyword>
<feature type="transmembrane region" description="Helical" evidence="5">
    <location>
        <begin position="24"/>
        <end position="46"/>
    </location>
</feature>
<evidence type="ECO:0000256" key="2">
    <source>
        <dbReference type="ARBA" id="ARBA00022692"/>
    </source>
</evidence>
<name>A0ABX6N9I7_9BURK</name>
<evidence type="ECO:0000256" key="4">
    <source>
        <dbReference type="ARBA" id="ARBA00023136"/>
    </source>
</evidence>